<evidence type="ECO:0000256" key="3">
    <source>
        <dbReference type="ARBA" id="ARBA00022475"/>
    </source>
</evidence>
<gene>
    <name evidence="9" type="ORF">CLF_104256</name>
</gene>
<accession>G7YB91</accession>
<dbReference type="GO" id="GO:0046854">
    <property type="term" value="P:phosphatidylinositol phosphate biosynthetic process"/>
    <property type="evidence" value="ECO:0007669"/>
    <property type="project" value="TreeGrafter"/>
</dbReference>
<name>G7YB91_CLOSI</name>
<keyword evidence="10" id="KW-1185">Reference proteome</keyword>
<feature type="compositionally biased region" description="Polar residues" evidence="8">
    <location>
        <begin position="428"/>
        <end position="439"/>
    </location>
</feature>
<dbReference type="InterPro" id="IPR018619">
    <property type="entry name" value="Hyccin"/>
</dbReference>
<feature type="compositionally biased region" description="Polar residues" evidence="8">
    <location>
        <begin position="609"/>
        <end position="630"/>
    </location>
</feature>
<reference evidence="9" key="1">
    <citation type="journal article" date="2011" name="Genome Biol.">
        <title>The draft genome of the carcinogenic human liver fluke Clonorchis sinensis.</title>
        <authorList>
            <person name="Wang X."/>
            <person name="Chen W."/>
            <person name="Huang Y."/>
            <person name="Sun J."/>
            <person name="Men J."/>
            <person name="Liu H."/>
            <person name="Luo F."/>
            <person name="Guo L."/>
            <person name="Lv X."/>
            <person name="Deng C."/>
            <person name="Zhou C."/>
            <person name="Fan Y."/>
            <person name="Li X."/>
            <person name="Huang L."/>
            <person name="Hu Y."/>
            <person name="Liang C."/>
            <person name="Hu X."/>
            <person name="Xu J."/>
            <person name="Yu X."/>
        </authorList>
    </citation>
    <scope>NUCLEOTIDE SEQUENCE [LARGE SCALE GENOMIC DNA]</scope>
    <source>
        <strain evidence="9">Henan</strain>
    </source>
</reference>
<feature type="region of interest" description="Disordered" evidence="8">
    <location>
        <begin position="353"/>
        <end position="443"/>
    </location>
</feature>
<comment type="subcellular location">
    <subcellularLocation>
        <location evidence="1">Cell membrane</location>
    </subcellularLocation>
    <subcellularLocation>
        <location evidence="2">Cytoplasm</location>
        <location evidence="2">Cytosol</location>
    </subcellularLocation>
</comment>
<dbReference type="PANTHER" id="PTHR31220:SF1">
    <property type="entry name" value="GH21176P"/>
    <property type="match status" value="1"/>
</dbReference>
<feature type="coiled-coil region" evidence="7">
    <location>
        <begin position="137"/>
        <end position="164"/>
    </location>
</feature>
<evidence type="ECO:0000256" key="8">
    <source>
        <dbReference type="SAM" id="MobiDB-lite"/>
    </source>
</evidence>
<evidence type="ECO:0000313" key="9">
    <source>
        <dbReference type="EMBL" id="GAA50225.1"/>
    </source>
</evidence>
<reference key="2">
    <citation type="submission" date="2011-10" db="EMBL/GenBank/DDBJ databases">
        <title>The genome and transcriptome sequence of Clonorchis sinensis provide insights into the carcinogenic liver fluke.</title>
        <authorList>
            <person name="Wang X."/>
            <person name="Huang Y."/>
            <person name="Chen W."/>
            <person name="Liu H."/>
            <person name="Guo L."/>
            <person name="Chen Y."/>
            <person name="Luo F."/>
            <person name="Zhou W."/>
            <person name="Sun J."/>
            <person name="Mao Q."/>
            <person name="Liang P."/>
            <person name="Zhou C."/>
            <person name="Tian Y."/>
            <person name="Men J."/>
            <person name="Lv X."/>
            <person name="Huang L."/>
            <person name="Zhou J."/>
            <person name="Hu Y."/>
            <person name="Li R."/>
            <person name="Zhang F."/>
            <person name="Lei H."/>
            <person name="Li X."/>
            <person name="Hu X."/>
            <person name="Liang C."/>
            <person name="Xu J."/>
            <person name="Wu Z."/>
            <person name="Yu X."/>
        </authorList>
    </citation>
    <scope>NUCLEOTIDE SEQUENCE</scope>
    <source>
        <strain>Henan</strain>
    </source>
</reference>
<evidence type="ECO:0000313" key="10">
    <source>
        <dbReference type="Proteomes" id="UP000008909"/>
    </source>
</evidence>
<evidence type="ECO:0000256" key="2">
    <source>
        <dbReference type="ARBA" id="ARBA00004514"/>
    </source>
</evidence>
<organism evidence="9 10">
    <name type="scientific">Clonorchis sinensis</name>
    <name type="common">Chinese liver fluke</name>
    <dbReference type="NCBI Taxonomy" id="79923"/>
    <lineage>
        <taxon>Eukaryota</taxon>
        <taxon>Metazoa</taxon>
        <taxon>Spiralia</taxon>
        <taxon>Lophotrochozoa</taxon>
        <taxon>Platyhelminthes</taxon>
        <taxon>Trematoda</taxon>
        <taxon>Digenea</taxon>
        <taxon>Opisthorchiida</taxon>
        <taxon>Opisthorchiata</taxon>
        <taxon>Opisthorchiidae</taxon>
        <taxon>Clonorchis</taxon>
    </lineage>
</organism>
<feature type="compositionally biased region" description="Basic and acidic residues" evidence="8">
    <location>
        <begin position="371"/>
        <end position="383"/>
    </location>
</feature>
<dbReference type="EMBL" id="DF143023">
    <property type="protein sequence ID" value="GAA50225.1"/>
    <property type="molecule type" value="Genomic_DNA"/>
</dbReference>
<dbReference type="GO" id="GO:0072659">
    <property type="term" value="P:protein localization to plasma membrane"/>
    <property type="evidence" value="ECO:0007669"/>
    <property type="project" value="TreeGrafter"/>
</dbReference>
<dbReference type="PANTHER" id="PTHR31220">
    <property type="entry name" value="HYCCIN RELATED"/>
    <property type="match status" value="1"/>
</dbReference>
<sequence>MDYQGDISRMRMKIPQPIQLWFNKFNSRKYLSQSSNLTHPESAELNSFLHTQKSNPLLIIGLSNLIMETVSSYPPPEGAVEVLTLVCSQLLSFYRHKLEEVRTIALESIPALIYVYLYLTAHTDLLDFDVSSRSKSEKKSTSKMEEFESQADEKSQENATNEEKYVTVAPSPLPRMKQYMAKKVHKQSTVIYRSLKLDHRPDRALDSFQIIGALESLFIGVYNTSIARRSLDPSAQQRMCTMPPLSYFETVYSDPLTKPKAAESTDGKGPYVRGRSNESGSPSSVEESDVLLNEACPYNRYKFIKGAVVQSNRMRLLTYLLFLVRDEIKTLSEHVHGNLYRLALLLHPVVRHTQSRSPGLREQSESQKNLIRTDDNEQGDRTTENPIEAVDQPKTPSRKNSDDDDDELSDKEPVRMDKVEKSRRKILRSSTRSAGTDGTSCPRLQGLQPEFLTELLHCIQRIIRPDMIQLHSSALDALEARANYELWTAPLLMIDAMRDLPNRPIATSARLMSDVFVQTNCQQLFSGAEKNQKTTPTSELNPQQLSLASAYCGLWSDLVEKRELTRSNIATSPKDMRQSDMVRLAQNKFMRSIVTNANFRTHKPPDDITITQDQYRRSSGPSTQQTDQNKLSFVRDIEQWEGKIEDLVIEEKRSLASPKSWLRKFGNAGQKLPKSGKPP</sequence>
<comment type="similarity">
    <text evidence="6">Belongs to the Hyccin family.</text>
</comment>
<protein>
    <submittedName>
        <fullName evidence="9">Uncharacterized protein</fullName>
    </submittedName>
</protein>
<feature type="region of interest" description="Disordered" evidence="8">
    <location>
        <begin position="600"/>
        <end position="630"/>
    </location>
</feature>
<dbReference type="Proteomes" id="UP000008909">
    <property type="component" value="Unassembled WGS sequence"/>
</dbReference>
<feature type="region of interest" description="Disordered" evidence="8">
    <location>
        <begin position="137"/>
        <end position="164"/>
    </location>
</feature>
<keyword evidence="5" id="KW-0472">Membrane</keyword>
<feature type="region of interest" description="Disordered" evidence="8">
    <location>
        <begin position="258"/>
        <end position="287"/>
    </location>
</feature>
<dbReference type="GO" id="GO:0005886">
    <property type="term" value="C:plasma membrane"/>
    <property type="evidence" value="ECO:0007669"/>
    <property type="project" value="UniProtKB-SubCell"/>
</dbReference>
<evidence type="ECO:0000256" key="5">
    <source>
        <dbReference type="ARBA" id="ARBA00023136"/>
    </source>
</evidence>
<feature type="compositionally biased region" description="Basic and acidic residues" evidence="8">
    <location>
        <begin position="410"/>
        <end position="420"/>
    </location>
</feature>
<evidence type="ECO:0000256" key="6">
    <source>
        <dbReference type="ARBA" id="ARBA00034482"/>
    </source>
</evidence>
<dbReference type="AlphaFoldDB" id="G7YB91"/>
<proteinExistence type="inferred from homology"/>
<keyword evidence="7" id="KW-0175">Coiled coil</keyword>
<keyword evidence="4" id="KW-0963">Cytoplasm</keyword>
<evidence type="ECO:0000256" key="7">
    <source>
        <dbReference type="SAM" id="Coils"/>
    </source>
</evidence>
<evidence type="ECO:0000256" key="4">
    <source>
        <dbReference type="ARBA" id="ARBA00022490"/>
    </source>
</evidence>
<dbReference type="GO" id="GO:0005829">
    <property type="term" value="C:cytosol"/>
    <property type="evidence" value="ECO:0007669"/>
    <property type="project" value="UniProtKB-SubCell"/>
</dbReference>
<feature type="region of interest" description="Disordered" evidence="8">
    <location>
        <begin position="659"/>
        <end position="679"/>
    </location>
</feature>
<evidence type="ECO:0000256" key="1">
    <source>
        <dbReference type="ARBA" id="ARBA00004236"/>
    </source>
</evidence>
<dbReference type="Pfam" id="PF09790">
    <property type="entry name" value="Hyccin"/>
    <property type="match status" value="2"/>
</dbReference>
<keyword evidence="3" id="KW-1003">Cell membrane</keyword>